<dbReference type="Gene3D" id="2.130.10.10">
    <property type="entry name" value="YVTN repeat-like/Quinoprotein amine dehydrogenase"/>
    <property type="match status" value="3"/>
</dbReference>
<evidence type="ECO:0000313" key="8">
    <source>
        <dbReference type="Proteomes" id="UP001432075"/>
    </source>
</evidence>
<evidence type="ECO:0000256" key="4">
    <source>
        <dbReference type="ARBA" id="ARBA00022777"/>
    </source>
</evidence>
<evidence type="ECO:0000313" key="7">
    <source>
        <dbReference type="EMBL" id="WUO45101.1"/>
    </source>
</evidence>
<reference evidence="7" key="1">
    <citation type="submission" date="2022-10" db="EMBL/GenBank/DDBJ databases">
        <title>The complete genomes of actinobacterial strains from the NBC collection.</title>
        <authorList>
            <person name="Joergensen T.S."/>
            <person name="Alvarez Arevalo M."/>
            <person name="Sterndorff E.B."/>
            <person name="Faurdal D."/>
            <person name="Vuksanovic O."/>
            <person name="Mourched A.-S."/>
            <person name="Charusanti P."/>
            <person name="Shaw S."/>
            <person name="Blin K."/>
            <person name="Weber T."/>
        </authorList>
    </citation>
    <scope>NUCLEOTIDE SEQUENCE</scope>
    <source>
        <strain evidence="7">NBC_00283</strain>
    </source>
</reference>
<gene>
    <name evidence="7" type="ORF">OHU17_04315</name>
</gene>
<keyword evidence="7" id="KW-0723">Serine/threonine-protein kinase</keyword>
<dbReference type="InterPro" id="IPR050660">
    <property type="entry name" value="NEK_Ser/Thr_kinase"/>
</dbReference>
<protein>
    <recommendedName>
        <fullName evidence="1">non-specific serine/threonine protein kinase</fullName>
        <ecNumber evidence="1">2.7.11.1</ecNumber>
    </recommendedName>
</protein>
<keyword evidence="4 7" id="KW-0418">Kinase</keyword>
<dbReference type="InterPro" id="IPR000719">
    <property type="entry name" value="Prot_kinase_dom"/>
</dbReference>
<proteinExistence type="predicted"/>
<dbReference type="Pfam" id="PF20703">
    <property type="entry name" value="nSTAND1"/>
    <property type="match status" value="1"/>
</dbReference>
<keyword evidence="5" id="KW-0067">ATP-binding</keyword>
<dbReference type="Gene3D" id="1.10.510.10">
    <property type="entry name" value="Transferase(Phosphotransferase) domain 1"/>
    <property type="match status" value="1"/>
</dbReference>
<dbReference type="CDD" id="cd14014">
    <property type="entry name" value="STKc_PknB_like"/>
    <property type="match status" value="1"/>
</dbReference>
<evidence type="ECO:0000256" key="2">
    <source>
        <dbReference type="ARBA" id="ARBA00022679"/>
    </source>
</evidence>
<dbReference type="PANTHER" id="PTHR43671:SF13">
    <property type="entry name" value="SERINE_THREONINE-PROTEIN KINASE NEK2"/>
    <property type="match status" value="1"/>
</dbReference>
<dbReference type="PROSITE" id="PS50011">
    <property type="entry name" value="PROTEIN_KINASE_DOM"/>
    <property type="match status" value="1"/>
</dbReference>
<dbReference type="InterPro" id="IPR001680">
    <property type="entry name" value="WD40_rpt"/>
</dbReference>
<name>A0ABZ1REF1_9ACTN</name>
<feature type="domain" description="Protein kinase" evidence="6">
    <location>
        <begin position="16"/>
        <end position="264"/>
    </location>
</feature>
<dbReference type="InterPro" id="IPR011009">
    <property type="entry name" value="Kinase-like_dom_sf"/>
</dbReference>
<dbReference type="Proteomes" id="UP001432075">
    <property type="component" value="Chromosome"/>
</dbReference>
<dbReference type="SUPFAM" id="SSF50998">
    <property type="entry name" value="Quinoprotein alcohol dehydrogenase-like"/>
    <property type="match status" value="2"/>
</dbReference>
<dbReference type="SMART" id="SM00320">
    <property type="entry name" value="WD40"/>
    <property type="match status" value="3"/>
</dbReference>
<keyword evidence="2" id="KW-0808">Transferase</keyword>
<dbReference type="EMBL" id="CP108057">
    <property type="protein sequence ID" value="WUO45101.1"/>
    <property type="molecule type" value="Genomic_DNA"/>
</dbReference>
<dbReference type="Pfam" id="PF00069">
    <property type="entry name" value="Pkinase"/>
    <property type="match status" value="1"/>
</dbReference>
<evidence type="ECO:0000256" key="5">
    <source>
        <dbReference type="ARBA" id="ARBA00022840"/>
    </source>
</evidence>
<dbReference type="InterPro" id="IPR049052">
    <property type="entry name" value="nSTAND1"/>
</dbReference>
<dbReference type="RefSeq" id="WP_328775266.1">
    <property type="nucleotide sequence ID" value="NZ_CP108057.1"/>
</dbReference>
<dbReference type="PANTHER" id="PTHR43671">
    <property type="entry name" value="SERINE/THREONINE-PROTEIN KINASE NEK"/>
    <property type="match status" value="1"/>
</dbReference>
<accession>A0ABZ1REF1</accession>
<dbReference type="PROSITE" id="PS00108">
    <property type="entry name" value="PROTEIN_KINASE_ST"/>
    <property type="match status" value="1"/>
</dbReference>
<evidence type="ECO:0000256" key="1">
    <source>
        <dbReference type="ARBA" id="ARBA00012513"/>
    </source>
</evidence>
<dbReference type="SMART" id="SM00220">
    <property type="entry name" value="S_TKc"/>
    <property type="match status" value="1"/>
</dbReference>
<dbReference type="Gene3D" id="3.30.200.20">
    <property type="entry name" value="Phosphorylase Kinase, domain 1"/>
    <property type="match status" value="1"/>
</dbReference>
<dbReference type="EC" id="2.7.11.1" evidence="1"/>
<dbReference type="InterPro" id="IPR008271">
    <property type="entry name" value="Ser/Thr_kinase_AS"/>
</dbReference>
<keyword evidence="8" id="KW-1185">Reference proteome</keyword>
<dbReference type="SUPFAM" id="SSF56112">
    <property type="entry name" value="Protein kinase-like (PK-like)"/>
    <property type="match status" value="1"/>
</dbReference>
<organism evidence="7 8">
    <name type="scientific">Streptomyces goshikiensis</name>
    <dbReference type="NCBI Taxonomy" id="1942"/>
    <lineage>
        <taxon>Bacteria</taxon>
        <taxon>Bacillati</taxon>
        <taxon>Actinomycetota</taxon>
        <taxon>Actinomycetes</taxon>
        <taxon>Kitasatosporales</taxon>
        <taxon>Streptomycetaceae</taxon>
        <taxon>Streptomyces</taxon>
    </lineage>
</organism>
<dbReference type="GO" id="GO:0004674">
    <property type="term" value="F:protein serine/threonine kinase activity"/>
    <property type="evidence" value="ECO:0007669"/>
    <property type="project" value="UniProtKB-KW"/>
</dbReference>
<keyword evidence="3" id="KW-0547">Nucleotide-binding</keyword>
<dbReference type="InterPro" id="IPR015943">
    <property type="entry name" value="WD40/YVTN_repeat-like_dom_sf"/>
</dbReference>
<evidence type="ECO:0000259" key="6">
    <source>
        <dbReference type="PROSITE" id="PS50011"/>
    </source>
</evidence>
<evidence type="ECO:0000256" key="3">
    <source>
        <dbReference type="ARBA" id="ARBA00022741"/>
    </source>
</evidence>
<dbReference type="InterPro" id="IPR011047">
    <property type="entry name" value="Quinoprotein_ADH-like_sf"/>
</dbReference>
<sequence>MPELLTPEDPERIAGYWLAARLGAGGQGTVYEAYDHAGARVAVKVLRPELVSRPEIAGRFAKEVLAAQRVESFCTARVIEAGTDGERPYIVSEFVAGRDLRKAVRTSGPLTGDALVRLATGVATALAAIHRAEVVHRDLKPDNILLGTDGPRVIDFGIARTNDMSLTATGHLMGTPGYMGPEVLTGHRASAAADVFAWGAVMVFAATGRDPFHGENLGEIVVRVTEHEPDLAALPAGLRALVGRALSKTPAERPSSTELLLALLGGPERADASLLVDGRQSAGALRDTAEDGAEPGRGAAAAQMYQGLPLPVQQAVRQIVLRLVVPGTAPDGSQDTTRTASTSEWFDGLPYEERGALRVALDALVTARLLVLEADTVRLAGLGLIRAWPQLRAWVDQDRDALGLLRWLTQAAGYWDGHGRTPDALPTGGAPQAARACVADAPPWLRASRLEAELLEAHGAAAAHARRRTRRLRAGGAALLALALVAGLVAWQQKRIGDEREREASARSIASIADSLRTSDPETAALLSVAAWRVAPVGEARAALYGALGQDERKVATNPAGVSTGVYEEHIDTLLDGRTLAVLNEKKSMEVWDLVTGKRTARAELSQEDELPAAPDPTGTVAVQPKRKGVQLIDLVSGKPGRLILEDQGALQLAGMSEKAGLLLVTSYEARQETLLVDGATGRIVLTIPGRDAVALSRDGSTLAYCLPGRPVQLYTVATGQTAQLTNPDAYPTTPCGKEHGLRFSGNGKRLIHMNGRNSTLWDLPSRKSIYEFSAKSVGAVNADASLMAEVTDSQVKLWSDRSSSSAQPLLTFPRPEADGAATGVALAFDADGRRLLSLSRDRQVRYLDLTFGLEDAASTVNVMDAVFAPDARTLVTAGVLGTGRDAEAKIWTTADGRDRALPEVPLRGSTGDADLTDDDGGAVYSRDGRLLAGVVGGNGKLRVTVWDVREGRKRAEISLPKSVFRVDGVEFTRDGKQIILALPAGATANEPRTVQVWDVASGKRAYEIKDAGAANLAVNRDGTLLFTSAGERIDLATRRVERGVFGPGVIQDLEFSDDGSVLAVSLLQGAVTLWDGSGRRRLGALSSTAGTRGEDFGGRLAGLRFSHDGRTLAALVGESRVQLWDVPARRRLGDPMRGSAGFLRAVAFDSGGRLHVSSSFHPHRVFDLGPANVAKELCRRVGRDLTRAQWEQNVPDLPYRSVC</sequence>